<keyword evidence="2" id="KW-1185">Reference proteome</keyword>
<gene>
    <name evidence="1" type="ORF">AMATHDRAFT_178359</name>
</gene>
<sequence length="94" mass="10664">MLYMRTKVTVPAPIIDHSQGRLRRSACSHSFGIGAQMRIYSSYGSYWLRSWQCEAARTHPCTVLFLELLSNLTLRTIVFSTAQCTYPRQATGCT</sequence>
<dbReference type="Proteomes" id="UP000242287">
    <property type="component" value="Unassembled WGS sequence"/>
</dbReference>
<evidence type="ECO:0000313" key="1">
    <source>
        <dbReference type="EMBL" id="PFH49715.1"/>
    </source>
</evidence>
<name>A0A2A9NFC5_9AGAR</name>
<dbReference type="AlphaFoldDB" id="A0A2A9NFC5"/>
<organism evidence="1 2">
    <name type="scientific">Amanita thiersii Skay4041</name>
    <dbReference type="NCBI Taxonomy" id="703135"/>
    <lineage>
        <taxon>Eukaryota</taxon>
        <taxon>Fungi</taxon>
        <taxon>Dikarya</taxon>
        <taxon>Basidiomycota</taxon>
        <taxon>Agaricomycotina</taxon>
        <taxon>Agaricomycetes</taxon>
        <taxon>Agaricomycetidae</taxon>
        <taxon>Agaricales</taxon>
        <taxon>Pluteineae</taxon>
        <taxon>Amanitaceae</taxon>
        <taxon>Amanita</taxon>
    </lineage>
</organism>
<accession>A0A2A9NFC5</accession>
<reference evidence="1 2" key="1">
    <citation type="submission" date="2014-02" db="EMBL/GenBank/DDBJ databases">
        <title>Transposable element dynamics among asymbiotic and ectomycorrhizal Amanita fungi.</title>
        <authorList>
            <consortium name="DOE Joint Genome Institute"/>
            <person name="Hess J."/>
            <person name="Skrede I."/>
            <person name="Wolfe B."/>
            <person name="LaButti K."/>
            <person name="Ohm R.A."/>
            <person name="Grigoriev I.V."/>
            <person name="Pringle A."/>
        </authorList>
    </citation>
    <scope>NUCLEOTIDE SEQUENCE [LARGE SCALE GENOMIC DNA]</scope>
    <source>
        <strain evidence="1 2">SKay4041</strain>
    </source>
</reference>
<evidence type="ECO:0000313" key="2">
    <source>
        <dbReference type="Proteomes" id="UP000242287"/>
    </source>
</evidence>
<dbReference type="EMBL" id="KZ302021">
    <property type="protein sequence ID" value="PFH49715.1"/>
    <property type="molecule type" value="Genomic_DNA"/>
</dbReference>
<proteinExistence type="predicted"/>
<protein>
    <submittedName>
        <fullName evidence="1">Uncharacterized protein</fullName>
    </submittedName>
</protein>